<keyword evidence="8 9" id="KW-0472">Membrane</keyword>
<dbReference type="Gene3D" id="1.20.5.3310">
    <property type="match status" value="1"/>
</dbReference>
<dbReference type="PANTHER" id="PTHR42982">
    <property type="entry name" value="SEC-INDEPENDENT PROTEIN TRANSLOCASE PROTEIN TATA"/>
    <property type="match status" value="1"/>
</dbReference>
<evidence type="ECO:0000313" key="12">
    <source>
        <dbReference type="Proteomes" id="UP001519332"/>
    </source>
</evidence>
<comment type="caution">
    <text evidence="11">The sequence shown here is derived from an EMBL/GenBank/DDBJ whole genome shotgun (WGS) entry which is preliminary data.</text>
</comment>
<dbReference type="PANTHER" id="PTHR42982:SF8">
    <property type="entry name" value="SEC-INDEPENDENT PROTEIN TRANSLOCASE PROTEIN TATA"/>
    <property type="match status" value="1"/>
</dbReference>
<sequence>MGNLGPTELIIIAVVIILLFGAKKMPDMARSLGRSMRIIKAETKGMKQDGEEGVPPVTATATTTTATPAPAAPAQLPEARPVDPVPAPAAQPAAAQSDVEKMQKQIDDLQAQLKSTSNNQAAPTQAPKNA</sequence>
<keyword evidence="7 9" id="KW-0811">Translocation</keyword>
<feature type="compositionally biased region" description="Polar residues" evidence="10">
    <location>
        <begin position="112"/>
        <end position="130"/>
    </location>
</feature>
<evidence type="ECO:0000256" key="4">
    <source>
        <dbReference type="ARBA" id="ARBA00022692"/>
    </source>
</evidence>
<keyword evidence="4 9" id="KW-0812">Transmembrane</keyword>
<dbReference type="NCBIfam" id="NF001854">
    <property type="entry name" value="PRK00575.1"/>
    <property type="match status" value="1"/>
</dbReference>
<proteinExistence type="inferred from homology"/>
<feature type="compositionally biased region" description="Low complexity" evidence="10">
    <location>
        <begin position="54"/>
        <end position="79"/>
    </location>
</feature>
<dbReference type="InterPro" id="IPR003369">
    <property type="entry name" value="TatA/B/E"/>
</dbReference>
<comment type="function">
    <text evidence="9">Part of the twin-arginine translocation (Tat) system that transports large folded proteins containing a characteristic twin-arginine motif in their signal peptide across membranes. TatA could form the protein-conducting channel of the Tat system.</text>
</comment>
<keyword evidence="2 9" id="KW-0813">Transport</keyword>
<evidence type="ECO:0000256" key="9">
    <source>
        <dbReference type="HAMAP-Rule" id="MF_00236"/>
    </source>
</evidence>
<dbReference type="Proteomes" id="UP001519332">
    <property type="component" value="Unassembled WGS sequence"/>
</dbReference>
<comment type="subunit">
    <text evidence="9">The Tat system comprises two distinct complexes: a TatABC complex, containing multiple copies of TatA, TatB and TatC subunits, and a separate TatA complex, containing only TatA subunits. Substrates initially bind to the TatABC complex, which probably triggers association of the separate TatA complex to form the active translocon.</text>
</comment>
<evidence type="ECO:0000256" key="8">
    <source>
        <dbReference type="ARBA" id="ARBA00023136"/>
    </source>
</evidence>
<dbReference type="Pfam" id="PF02416">
    <property type="entry name" value="TatA_B_E"/>
    <property type="match status" value="1"/>
</dbReference>
<evidence type="ECO:0000256" key="1">
    <source>
        <dbReference type="ARBA" id="ARBA00004162"/>
    </source>
</evidence>
<keyword evidence="6 9" id="KW-1133">Transmembrane helix</keyword>
<dbReference type="RefSeq" id="WP_209642849.1">
    <property type="nucleotide sequence ID" value="NZ_JAGINW010000001.1"/>
</dbReference>
<evidence type="ECO:0000256" key="3">
    <source>
        <dbReference type="ARBA" id="ARBA00022475"/>
    </source>
</evidence>
<reference evidence="11 12" key="1">
    <citation type="submission" date="2021-03" db="EMBL/GenBank/DDBJ databases">
        <title>Sequencing the genomes of 1000 actinobacteria strains.</title>
        <authorList>
            <person name="Klenk H.-P."/>
        </authorList>
    </citation>
    <scope>NUCLEOTIDE SEQUENCE [LARGE SCALE GENOMIC DNA]</scope>
    <source>
        <strain evidence="11 12">DSM 46670</strain>
    </source>
</reference>
<keyword evidence="3 9" id="KW-1003">Cell membrane</keyword>
<organism evidence="11 12">
    <name type="scientific">Kibdelosporangium banguiense</name>
    <dbReference type="NCBI Taxonomy" id="1365924"/>
    <lineage>
        <taxon>Bacteria</taxon>
        <taxon>Bacillati</taxon>
        <taxon>Actinomycetota</taxon>
        <taxon>Actinomycetes</taxon>
        <taxon>Pseudonocardiales</taxon>
        <taxon>Pseudonocardiaceae</taxon>
        <taxon>Kibdelosporangium</taxon>
    </lineage>
</organism>
<keyword evidence="12" id="KW-1185">Reference proteome</keyword>
<dbReference type="NCBIfam" id="TIGR01411">
    <property type="entry name" value="tatAE"/>
    <property type="match status" value="1"/>
</dbReference>
<gene>
    <name evidence="9" type="primary">tatA</name>
    <name evidence="11" type="ORF">JOF56_006063</name>
</gene>
<evidence type="ECO:0000256" key="2">
    <source>
        <dbReference type="ARBA" id="ARBA00022448"/>
    </source>
</evidence>
<feature type="region of interest" description="Disordered" evidence="10">
    <location>
        <begin position="43"/>
        <end position="130"/>
    </location>
</feature>
<dbReference type="InterPro" id="IPR006312">
    <property type="entry name" value="TatA/E"/>
</dbReference>
<evidence type="ECO:0000313" key="11">
    <source>
        <dbReference type="EMBL" id="MBP2325678.1"/>
    </source>
</evidence>
<evidence type="ECO:0000256" key="10">
    <source>
        <dbReference type="SAM" id="MobiDB-lite"/>
    </source>
</evidence>
<dbReference type="EMBL" id="JAGINW010000001">
    <property type="protein sequence ID" value="MBP2325678.1"/>
    <property type="molecule type" value="Genomic_DNA"/>
</dbReference>
<feature type="compositionally biased region" description="Basic and acidic residues" evidence="10">
    <location>
        <begin position="98"/>
        <end position="107"/>
    </location>
</feature>
<keyword evidence="5 9" id="KW-0653">Protein transport</keyword>
<comment type="similarity">
    <text evidence="9">Belongs to the TatA/E family.</text>
</comment>
<protein>
    <recommendedName>
        <fullName evidence="9">Sec-independent protein translocase protein TatA</fullName>
    </recommendedName>
</protein>
<evidence type="ECO:0000256" key="7">
    <source>
        <dbReference type="ARBA" id="ARBA00023010"/>
    </source>
</evidence>
<feature type="transmembrane region" description="Helical" evidence="9">
    <location>
        <begin position="6"/>
        <end position="22"/>
    </location>
</feature>
<evidence type="ECO:0000256" key="5">
    <source>
        <dbReference type="ARBA" id="ARBA00022927"/>
    </source>
</evidence>
<comment type="subcellular location">
    <subcellularLocation>
        <location evidence="1 9">Cell membrane</location>
        <topology evidence="1 9">Single-pass membrane protein</topology>
    </subcellularLocation>
</comment>
<name>A0ABS4TMP6_9PSEU</name>
<dbReference type="HAMAP" id="MF_00236">
    <property type="entry name" value="TatA_E"/>
    <property type="match status" value="1"/>
</dbReference>
<evidence type="ECO:0000256" key="6">
    <source>
        <dbReference type="ARBA" id="ARBA00022989"/>
    </source>
</evidence>
<accession>A0ABS4TMP6</accession>